<protein>
    <submittedName>
        <fullName evidence="1">Uncharacterized protein</fullName>
    </submittedName>
</protein>
<feature type="non-terminal residue" evidence="1">
    <location>
        <position position="1"/>
    </location>
</feature>
<dbReference type="AlphaFoldDB" id="A0A0K2VCK4"/>
<name>A0A0K2VCK4_LEPSM</name>
<sequence>FFRYSSKCQNYNLLGHNEIVLLLEQIVRIRLVWNPDEKIKVMVPFKIIIRVLGLLREEKYYSVKTGCVC</sequence>
<proteinExistence type="predicted"/>
<dbReference type="EMBL" id="HACA01030305">
    <property type="protein sequence ID" value="CDW47666.1"/>
    <property type="molecule type" value="Transcribed_RNA"/>
</dbReference>
<evidence type="ECO:0000313" key="1">
    <source>
        <dbReference type="EMBL" id="CDW47666.1"/>
    </source>
</evidence>
<reference evidence="1" key="1">
    <citation type="submission" date="2014-05" db="EMBL/GenBank/DDBJ databases">
        <authorList>
            <person name="Chronopoulou M."/>
        </authorList>
    </citation>
    <scope>NUCLEOTIDE SEQUENCE</scope>
    <source>
        <tissue evidence="1">Whole organism</tissue>
    </source>
</reference>
<accession>A0A0K2VCK4</accession>
<organism evidence="1">
    <name type="scientific">Lepeophtheirus salmonis</name>
    <name type="common">Salmon louse</name>
    <name type="synonym">Caligus salmonis</name>
    <dbReference type="NCBI Taxonomy" id="72036"/>
    <lineage>
        <taxon>Eukaryota</taxon>
        <taxon>Metazoa</taxon>
        <taxon>Ecdysozoa</taxon>
        <taxon>Arthropoda</taxon>
        <taxon>Crustacea</taxon>
        <taxon>Multicrustacea</taxon>
        <taxon>Hexanauplia</taxon>
        <taxon>Copepoda</taxon>
        <taxon>Siphonostomatoida</taxon>
        <taxon>Caligidae</taxon>
        <taxon>Lepeophtheirus</taxon>
    </lineage>
</organism>